<keyword evidence="1" id="KW-0472">Membrane</keyword>
<dbReference type="InterPro" id="IPR021994">
    <property type="entry name" value="DUF3592"/>
</dbReference>
<dbReference type="RefSeq" id="WP_101308077.1">
    <property type="nucleotide sequence ID" value="NZ_MVDE01000002.1"/>
</dbReference>
<evidence type="ECO:0000256" key="1">
    <source>
        <dbReference type="SAM" id="Phobius"/>
    </source>
</evidence>
<keyword evidence="4" id="KW-1185">Reference proteome</keyword>
<name>A0A2N3IFE9_9BACT</name>
<keyword evidence="1" id="KW-1133">Transmembrane helix</keyword>
<accession>A0A2N3IFE9</accession>
<dbReference type="Pfam" id="PF12158">
    <property type="entry name" value="DUF3592"/>
    <property type="match status" value="1"/>
</dbReference>
<feature type="domain" description="DUF3592" evidence="2">
    <location>
        <begin position="46"/>
        <end position="130"/>
    </location>
</feature>
<comment type="caution">
    <text evidence="3">The sequence shown here is derived from an EMBL/GenBank/DDBJ whole genome shotgun (WGS) entry which is preliminary data.</text>
</comment>
<dbReference type="Proteomes" id="UP000233618">
    <property type="component" value="Unassembled WGS sequence"/>
</dbReference>
<feature type="transmembrane region" description="Helical" evidence="1">
    <location>
        <begin position="132"/>
        <end position="153"/>
    </location>
</feature>
<sequence>MENKQSSPIALLIFAIAFIIGGWFFYKNISQTIVEEANASKSWPAVEGKVTLADISTSISDGTKMYASNIVYKYVVEDKEYSGTRISTVDGSSSSASGAKKDIQKYAEGSSVTVYYDPELPDAALLEPGPNFFTYLITYGPLLFCLIGFLMLWQFVKKIGVFVLALFVGSRN</sequence>
<dbReference type="AlphaFoldDB" id="A0A2N3IFE9"/>
<proteinExistence type="predicted"/>
<protein>
    <recommendedName>
        <fullName evidence="2">DUF3592 domain-containing protein</fullName>
    </recommendedName>
</protein>
<keyword evidence="1" id="KW-0812">Transmembrane</keyword>
<reference evidence="3 4" key="1">
    <citation type="journal article" date="2017" name="Front. Microbiol.">
        <title>Labilibaculum manganireducens gen. nov., sp. nov. and Labilibaculum filiforme sp. nov., Novel Bacteroidetes Isolated from Subsurface Sediments of the Baltic Sea.</title>
        <authorList>
            <person name="Vandieken V."/>
            <person name="Marshall I.P."/>
            <person name="Niemann H."/>
            <person name="Engelen B."/>
            <person name="Cypionka H."/>
        </authorList>
    </citation>
    <scope>NUCLEOTIDE SEQUENCE [LARGE SCALE GENOMIC DNA]</scope>
    <source>
        <strain evidence="3 4">59.10-2M</strain>
    </source>
</reference>
<gene>
    <name evidence="3" type="ORF">BZG01_01590</name>
</gene>
<evidence type="ECO:0000313" key="3">
    <source>
        <dbReference type="EMBL" id="PKQ69025.1"/>
    </source>
</evidence>
<evidence type="ECO:0000313" key="4">
    <source>
        <dbReference type="Proteomes" id="UP000233618"/>
    </source>
</evidence>
<feature type="transmembrane region" description="Helical" evidence="1">
    <location>
        <begin position="7"/>
        <end position="26"/>
    </location>
</feature>
<organism evidence="3 4">
    <name type="scientific">Labilibaculum manganireducens</name>
    <dbReference type="NCBI Taxonomy" id="1940525"/>
    <lineage>
        <taxon>Bacteria</taxon>
        <taxon>Pseudomonadati</taxon>
        <taxon>Bacteroidota</taxon>
        <taxon>Bacteroidia</taxon>
        <taxon>Marinilabiliales</taxon>
        <taxon>Marinifilaceae</taxon>
        <taxon>Labilibaculum</taxon>
    </lineage>
</organism>
<dbReference type="EMBL" id="MVDE01000002">
    <property type="protein sequence ID" value="PKQ69025.1"/>
    <property type="molecule type" value="Genomic_DNA"/>
</dbReference>
<evidence type="ECO:0000259" key="2">
    <source>
        <dbReference type="Pfam" id="PF12158"/>
    </source>
</evidence>